<protein>
    <submittedName>
        <fullName evidence="2">Uncharacterized protein</fullName>
    </submittedName>
</protein>
<evidence type="ECO:0000313" key="3">
    <source>
        <dbReference type="Proteomes" id="UP000185639"/>
    </source>
</evidence>
<evidence type="ECO:0000313" key="2">
    <source>
        <dbReference type="EMBL" id="SIS76138.1"/>
    </source>
</evidence>
<organism evidence="2 3">
    <name type="scientific">Thalassolituus maritimus</name>
    <dbReference type="NCBI Taxonomy" id="484498"/>
    <lineage>
        <taxon>Bacteria</taxon>
        <taxon>Pseudomonadati</taxon>
        <taxon>Pseudomonadota</taxon>
        <taxon>Gammaproteobacteria</taxon>
        <taxon>Oceanospirillales</taxon>
        <taxon>Oceanospirillaceae</taxon>
        <taxon>Thalassolituus</taxon>
    </lineage>
</organism>
<dbReference type="EMBL" id="FTOH01000004">
    <property type="protein sequence ID" value="SIS76138.1"/>
    <property type="molecule type" value="Genomic_DNA"/>
</dbReference>
<sequence>MSFLSRVLITAMTLFTLSGCSIIYMQMGWVVYDLTDRHVTPYTMTIDDVGVACSTTQGLQPLINAFTRVTSTDDLANLMMNMMAGACAEEAAVEESLAYIRAFKNQNINEAKDARVREKRQYAIAATRQYRAYQHMVDEFGEPGEKCPRLNHDEGVYWTLGNLAGLQSVLNDLKAQSVVNVPKDIAMKAVRGLQCLDNEEYWGVPAAASAGLKILMPDSSDESASDPWVELETASRTATENGVRLAHAVEILVADGGGHTDRVKEAIRRHAASLKTNPSHRDYRLLDVVASRQIRAVSDRMWTDATGSRTPVGEFGTFWDDVDESAAPVMDIDDLLD</sequence>
<evidence type="ECO:0000256" key="1">
    <source>
        <dbReference type="SAM" id="Phobius"/>
    </source>
</evidence>
<keyword evidence="1" id="KW-0812">Transmembrane</keyword>
<reference evidence="3" key="1">
    <citation type="submission" date="2017-01" db="EMBL/GenBank/DDBJ databases">
        <authorList>
            <person name="Varghese N."/>
            <person name="Submissions S."/>
        </authorList>
    </citation>
    <scope>NUCLEOTIDE SEQUENCE [LARGE SCALE GENOMIC DNA]</scope>
    <source>
        <strain evidence="3">DSM 24913</strain>
    </source>
</reference>
<dbReference type="STRING" id="484498.SAMN05421686_104162"/>
<feature type="transmembrane region" description="Helical" evidence="1">
    <location>
        <begin position="7"/>
        <end position="32"/>
    </location>
</feature>
<gene>
    <name evidence="2" type="ORF">SAMN05421686_104162</name>
</gene>
<dbReference type="OrthoDB" id="318536at2"/>
<name>A0A1N7LQN1_9GAMM</name>
<proteinExistence type="predicted"/>
<accession>A0A1N7LQN1</accession>
<keyword evidence="1" id="KW-0472">Membrane</keyword>
<keyword evidence="1" id="KW-1133">Transmembrane helix</keyword>
<keyword evidence="3" id="KW-1185">Reference proteome</keyword>
<dbReference type="Proteomes" id="UP000185639">
    <property type="component" value="Unassembled WGS sequence"/>
</dbReference>
<dbReference type="PROSITE" id="PS51257">
    <property type="entry name" value="PROKAR_LIPOPROTEIN"/>
    <property type="match status" value="1"/>
</dbReference>
<dbReference type="RefSeq" id="WP_084188758.1">
    <property type="nucleotide sequence ID" value="NZ_FTOH01000004.1"/>
</dbReference>
<dbReference type="AlphaFoldDB" id="A0A1N7LQN1"/>